<sequence length="132" mass="14599">MEHVLDNPAWNALLTGNSHLAHGNNQVKYFDKEVSPFVGLNEITTDSLLVLYELIDDSPRLLVSPTEIEVPAPWKFLYSINGYQMVFDGTLSFNNAPSQATPLTAAHVPQMMALTQLTNPGPFASRTLEFGH</sequence>
<dbReference type="STRING" id="1391627.SAMN05216464_104363"/>
<keyword evidence="2" id="KW-1185">Reference proteome</keyword>
<dbReference type="EMBL" id="FNAI01000004">
    <property type="protein sequence ID" value="SDE21039.1"/>
    <property type="molecule type" value="Genomic_DNA"/>
</dbReference>
<dbReference type="AlphaFoldDB" id="A0A1G7B1R7"/>
<evidence type="ECO:0000313" key="1">
    <source>
        <dbReference type="EMBL" id="SDE21039.1"/>
    </source>
</evidence>
<dbReference type="Gene3D" id="3.40.630.30">
    <property type="match status" value="1"/>
</dbReference>
<proteinExistence type="predicted"/>
<accession>A0A1G7B1R7</accession>
<evidence type="ECO:0000313" key="2">
    <source>
        <dbReference type="Proteomes" id="UP000199072"/>
    </source>
</evidence>
<dbReference type="Proteomes" id="UP000199072">
    <property type="component" value="Unassembled WGS sequence"/>
</dbReference>
<organism evidence="1 2">
    <name type="scientific">Mucilaginibacter pineti</name>
    <dbReference type="NCBI Taxonomy" id="1391627"/>
    <lineage>
        <taxon>Bacteria</taxon>
        <taxon>Pseudomonadati</taxon>
        <taxon>Bacteroidota</taxon>
        <taxon>Sphingobacteriia</taxon>
        <taxon>Sphingobacteriales</taxon>
        <taxon>Sphingobacteriaceae</taxon>
        <taxon>Mucilaginibacter</taxon>
    </lineage>
</organism>
<gene>
    <name evidence="1" type="ORF">SAMN05216464_104363</name>
</gene>
<protein>
    <submittedName>
        <fullName evidence="1">Uncharacterized protein</fullName>
    </submittedName>
</protein>
<reference evidence="1 2" key="1">
    <citation type="submission" date="2016-10" db="EMBL/GenBank/DDBJ databases">
        <authorList>
            <person name="de Groot N.N."/>
        </authorList>
    </citation>
    <scope>NUCLEOTIDE SEQUENCE [LARGE SCALE GENOMIC DNA]</scope>
    <source>
        <strain evidence="1 2">47C3B</strain>
    </source>
</reference>
<name>A0A1G7B1R7_9SPHI</name>